<dbReference type="Gene3D" id="3.40.50.300">
    <property type="entry name" value="P-loop containing nucleotide triphosphate hydrolases"/>
    <property type="match status" value="1"/>
</dbReference>
<evidence type="ECO:0000256" key="1">
    <source>
        <dbReference type="ARBA" id="ARBA00005820"/>
    </source>
</evidence>
<dbReference type="OrthoDB" id="33864at2"/>
<dbReference type="InterPro" id="IPR005158">
    <property type="entry name" value="BTAD"/>
</dbReference>
<name>A0A562WE91_9ACTN</name>
<dbReference type="Pfam" id="PF00486">
    <property type="entry name" value="Trans_reg_C"/>
    <property type="match status" value="1"/>
</dbReference>
<protein>
    <submittedName>
        <fullName evidence="4">Putative ATPase</fullName>
    </submittedName>
</protein>
<dbReference type="EMBL" id="VLLP01000001">
    <property type="protein sequence ID" value="TWJ27874.1"/>
    <property type="molecule type" value="Genomic_DNA"/>
</dbReference>
<dbReference type="InterPro" id="IPR027417">
    <property type="entry name" value="P-loop_NTPase"/>
</dbReference>
<evidence type="ECO:0000256" key="2">
    <source>
        <dbReference type="ARBA" id="ARBA00023125"/>
    </source>
</evidence>
<dbReference type="SMART" id="SM01043">
    <property type="entry name" value="BTAD"/>
    <property type="match status" value="1"/>
</dbReference>
<dbReference type="SUPFAM" id="SSF48452">
    <property type="entry name" value="TPR-like"/>
    <property type="match status" value="2"/>
</dbReference>
<dbReference type="InterPro" id="IPR016032">
    <property type="entry name" value="Sig_transdc_resp-reg_C-effctor"/>
</dbReference>
<dbReference type="InterPro" id="IPR011990">
    <property type="entry name" value="TPR-like_helical_dom_sf"/>
</dbReference>
<keyword evidence="5" id="KW-1185">Reference proteome</keyword>
<dbReference type="AlphaFoldDB" id="A0A562WE91"/>
<keyword evidence="2" id="KW-0238">DNA-binding</keyword>
<evidence type="ECO:0000313" key="5">
    <source>
        <dbReference type="Proteomes" id="UP000319728"/>
    </source>
</evidence>
<evidence type="ECO:0000256" key="3">
    <source>
        <dbReference type="SAM" id="MobiDB-lite"/>
    </source>
</evidence>
<organism evidence="4 5">
    <name type="scientific">Micromonospora sagamiensis</name>
    <dbReference type="NCBI Taxonomy" id="47875"/>
    <lineage>
        <taxon>Bacteria</taxon>
        <taxon>Bacillati</taxon>
        <taxon>Actinomycetota</taxon>
        <taxon>Actinomycetes</taxon>
        <taxon>Micromonosporales</taxon>
        <taxon>Micromonosporaceae</taxon>
        <taxon>Micromonospora</taxon>
    </lineage>
</organism>
<comment type="caution">
    <text evidence="4">The sequence shown here is derived from an EMBL/GenBank/DDBJ whole genome shotgun (WGS) entry which is preliminary data.</text>
</comment>
<comment type="similarity">
    <text evidence="1">Belongs to the AfsR/DnrI/RedD regulatory family.</text>
</comment>
<feature type="region of interest" description="Disordered" evidence="3">
    <location>
        <begin position="346"/>
        <end position="373"/>
    </location>
</feature>
<dbReference type="PANTHER" id="PTHR47691:SF3">
    <property type="entry name" value="HTH-TYPE TRANSCRIPTIONAL REGULATOR RV0890C-RELATED"/>
    <property type="match status" value="1"/>
</dbReference>
<dbReference type="PANTHER" id="PTHR47691">
    <property type="entry name" value="REGULATOR-RELATED"/>
    <property type="match status" value="1"/>
</dbReference>
<dbReference type="GO" id="GO:0006355">
    <property type="term" value="P:regulation of DNA-templated transcription"/>
    <property type="evidence" value="ECO:0007669"/>
    <property type="project" value="InterPro"/>
</dbReference>
<dbReference type="Proteomes" id="UP000319728">
    <property type="component" value="Unassembled WGS sequence"/>
</dbReference>
<dbReference type="Gene3D" id="1.10.10.10">
    <property type="entry name" value="Winged helix-like DNA-binding domain superfamily/Winged helix DNA-binding domain"/>
    <property type="match status" value="1"/>
</dbReference>
<sequence length="1105" mass="116650">MFFGILGPVEARTVDGTSVPLGGRQLRALLALLLLDADRVVTTDRLIDGLHGEHPPVGAANALQSQVSRLRRALRAAGTGPLVEAHPTGYRLAVDPEDVDVHRVVRLGRAGRQDLAAGAPARAVALLGEALTLWRGEPLTDVAAAPFATAQVTRLTELRLGIVEEYAEAALAAGNPDAPIVALGEVVARHPLRERPRGQLMRALHATGRSAEALRVYADLRRTLAGELGVEPSAELAAVHLAVLRDERDDRVSPPPARLPAQLSSFVGREDELARVAGLLDAGRLVTVTGPGGVGKTRLAVAAAGRRTGETCFVDLAPLPSGARVAPVLLDALGLRESGLGLPGVNRAPISGPPDAGRPTAGPPAAGPVGGLSGAGGSSAVGVPSGGADPALARLVTALSDRRMLLVLDNCEHVVGDAAPVVRRLLAACPDLRVLATSREPLGLTGELLCPLAPLPVPNREAPVGTAVTAPALRLFADRAAAVRPDFVLDSGTVDTVRRICAALDGLPLAIELAAVRVRALPLAEVASRLDDRFRLLSRGDRTAAPRHQTLHAVVRWSWDLLNDAERRLLRRLTVFAGGATVSAAEQVCGGSRGPLLPLFEEEGPPATTRRGPDTAELLAALVDRSLLEHTAGRYRMLETVRSFGAERLVEAGEDDLLRRAHAAYFLRLAATADGYLRREEQVDWLHRLRAEHRNLDAALRWAVTADLPLAMRLVGALSAYWYLRGLRGEIAPLAERLLRAVGAEPPDGLAEEYVICVVYAVSGGAGAGLSDHVRRATALMDAMDHPPRQPFLNVLWAQFAGPPGAELPRRRRLIGADPWSQALGHFGNGFLALFQGIVDTAESELRQALAGFRSVGDRWGVSQALDGLATIAAWRGADDEGLALRDEALELVRQLDAYEEVADLHCRRAERLLRAGDADAARAEYERAADLARRGGMSTTAAQVTWGLGEVARLTGDLAEARRRQAEALARVSEGWTDAAIRVAALTALGRVAQAGDEPAEARRRHREALDAALRRHNGATIADAAEGLAGVLLAEGAAERAAWLLGVATAVRGLRVTACRDVAVVVGGARAALGEAGYVAAFARGAALSHTEGRAALRELIRT</sequence>
<dbReference type="SUPFAM" id="SSF46894">
    <property type="entry name" value="C-terminal effector domain of the bipartite response regulators"/>
    <property type="match status" value="1"/>
</dbReference>
<dbReference type="InterPro" id="IPR001867">
    <property type="entry name" value="OmpR/PhoB-type_DNA-bd"/>
</dbReference>
<dbReference type="GO" id="GO:0003677">
    <property type="term" value="F:DNA binding"/>
    <property type="evidence" value="ECO:0007669"/>
    <property type="project" value="UniProtKB-UniRule"/>
</dbReference>
<dbReference type="GO" id="GO:0000160">
    <property type="term" value="P:phosphorelay signal transduction system"/>
    <property type="evidence" value="ECO:0007669"/>
    <property type="project" value="InterPro"/>
</dbReference>
<dbReference type="Gene3D" id="1.25.40.10">
    <property type="entry name" value="Tetratricopeptide repeat domain"/>
    <property type="match status" value="2"/>
</dbReference>
<dbReference type="Pfam" id="PF03704">
    <property type="entry name" value="BTAD"/>
    <property type="match status" value="1"/>
</dbReference>
<dbReference type="CDD" id="cd15831">
    <property type="entry name" value="BTAD"/>
    <property type="match status" value="1"/>
</dbReference>
<evidence type="ECO:0000313" key="4">
    <source>
        <dbReference type="EMBL" id="TWJ27874.1"/>
    </source>
</evidence>
<reference evidence="4 5" key="1">
    <citation type="submission" date="2019-07" db="EMBL/GenBank/DDBJ databases">
        <title>R&amp;d 2014.</title>
        <authorList>
            <person name="Klenk H.-P."/>
        </authorList>
    </citation>
    <scope>NUCLEOTIDE SEQUENCE [LARGE SCALE GENOMIC DNA]</scope>
    <source>
        <strain evidence="4 5">DSM 43912</strain>
    </source>
</reference>
<gene>
    <name evidence="4" type="ORF">JD81_01374</name>
</gene>
<accession>A0A562WE91</accession>
<dbReference type="InterPro" id="IPR036388">
    <property type="entry name" value="WH-like_DNA-bd_sf"/>
</dbReference>
<dbReference type="SUPFAM" id="SSF52540">
    <property type="entry name" value="P-loop containing nucleoside triphosphate hydrolases"/>
    <property type="match status" value="1"/>
</dbReference>
<dbReference type="RefSeq" id="WP_145816073.1">
    <property type="nucleotide sequence ID" value="NZ_AP023438.1"/>
</dbReference>
<proteinExistence type="inferred from homology"/>
<dbReference type="SMART" id="SM00862">
    <property type="entry name" value="Trans_reg_C"/>
    <property type="match status" value="1"/>
</dbReference>
<dbReference type="PROSITE" id="PS51755">
    <property type="entry name" value="OMPR_PHOB"/>
    <property type="match status" value="1"/>
</dbReference>